<name>A0A1I5D4X1_PSUAM</name>
<evidence type="ECO:0000313" key="3">
    <source>
        <dbReference type="Proteomes" id="UP000199614"/>
    </source>
</evidence>
<organism evidence="2 3">
    <name type="scientific">Pseudonocardia ammonioxydans</name>
    <dbReference type="NCBI Taxonomy" id="260086"/>
    <lineage>
        <taxon>Bacteria</taxon>
        <taxon>Bacillati</taxon>
        <taxon>Actinomycetota</taxon>
        <taxon>Actinomycetes</taxon>
        <taxon>Pseudonocardiales</taxon>
        <taxon>Pseudonocardiaceae</taxon>
        <taxon>Pseudonocardia</taxon>
    </lineage>
</organism>
<evidence type="ECO:0000313" key="2">
    <source>
        <dbReference type="EMBL" id="SFN94187.1"/>
    </source>
</evidence>
<protein>
    <submittedName>
        <fullName evidence="2">Uncharacterized protein</fullName>
    </submittedName>
</protein>
<sequence length="59" mass="5418">MTTPASARPAPTAPSTARPATPAGPPPAGGAAPPSSGGSGLLARVAAAVRAAHGARVPL</sequence>
<dbReference type="Proteomes" id="UP000199614">
    <property type="component" value="Unassembled WGS sequence"/>
</dbReference>
<dbReference type="EMBL" id="FOUY01000025">
    <property type="protein sequence ID" value="SFN94187.1"/>
    <property type="molecule type" value="Genomic_DNA"/>
</dbReference>
<feature type="compositionally biased region" description="Low complexity" evidence="1">
    <location>
        <begin position="1"/>
        <end position="21"/>
    </location>
</feature>
<gene>
    <name evidence="2" type="ORF">SAMN05216207_102523</name>
</gene>
<dbReference type="RefSeq" id="WP_093348199.1">
    <property type="nucleotide sequence ID" value="NZ_FOUY01000025.1"/>
</dbReference>
<dbReference type="AlphaFoldDB" id="A0A1I5D4X1"/>
<accession>A0A1I5D4X1</accession>
<reference evidence="2 3" key="1">
    <citation type="submission" date="2016-10" db="EMBL/GenBank/DDBJ databases">
        <authorList>
            <person name="de Groot N.N."/>
        </authorList>
    </citation>
    <scope>NUCLEOTIDE SEQUENCE [LARGE SCALE GENOMIC DNA]</scope>
    <source>
        <strain evidence="2 3">CGMCC 4.1877</strain>
    </source>
</reference>
<proteinExistence type="predicted"/>
<evidence type="ECO:0000256" key="1">
    <source>
        <dbReference type="SAM" id="MobiDB-lite"/>
    </source>
</evidence>
<feature type="region of interest" description="Disordered" evidence="1">
    <location>
        <begin position="1"/>
        <end position="40"/>
    </location>
</feature>
<keyword evidence="3" id="KW-1185">Reference proteome</keyword>
<feature type="compositionally biased region" description="Low complexity" evidence="1">
    <location>
        <begin position="29"/>
        <end position="40"/>
    </location>
</feature>